<feature type="region of interest" description="Disordered" evidence="1">
    <location>
        <begin position="276"/>
        <end position="300"/>
    </location>
</feature>
<keyword evidence="2" id="KW-1133">Transmembrane helix</keyword>
<keyword evidence="5" id="KW-1185">Reference proteome</keyword>
<dbReference type="EMBL" id="CP064786">
    <property type="protein sequence ID" value="QSG03123.1"/>
    <property type="molecule type" value="Genomic_DNA"/>
</dbReference>
<evidence type="ECO:0000313" key="4">
    <source>
        <dbReference type="EMBL" id="QSG03123.1"/>
    </source>
</evidence>
<keyword evidence="2" id="KW-0472">Membrane</keyword>
<dbReference type="Pfam" id="PF24003">
    <property type="entry name" value="DUF7319"/>
    <property type="match status" value="1"/>
</dbReference>
<dbReference type="GeneID" id="70685291"/>
<name>A0A897MVM9_9EURY</name>
<dbReference type="Proteomes" id="UP000663586">
    <property type="component" value="Chromosome"/>
</dbReference>
<dbReference type="InterPro" id="IPR055743">
    <property type="entry name" value="DUF7319"/>
</dbReference>
<feature type="transmembrane region" description="Helical" evidence="2">
    <location>
        <begin position="193"/>
        <end position="216"/>
    </location>
</feature>
<feature type="transmembrane region" description="Helical" evidence="2">
    <location>
        <begin position="228"/>
        <end position="249"/>
    </location>
</feature>
<dbReference type="AlphaFoldDB" id="A0A897MVM9"/>
<feature type="domain" description="DUF7319" evidence="3">
    <location>
        <begin position="73"/>
        <end position="284"/>
    </location>
</feature>
<protein>
    <submittedName>
        <fullName evidence="4">Putative membrane protein</fullName>
    </submittedName>
</protein>
<dbReference type="KEGG" id="hara:AArcS_1916"/>
<proteinExistence type="predicted"/>
<evidence type="ECO:0000313" key="5">
    <source>
        <dbReference type="Proteomes" id="UP000663586"/>
    </source>
</evidence>
<feature type="region of interest" description="Disordered" evidence="1">
    <location>
        <begin position="1"/>
        <end position="51"/>
    </location>
</feature>
<accession>A0A897MVM9</accession>
<sequence>MADSSTSPDTEEDPDRSDTGGSAGAEEIETDSDVDTTSNAAPEGDEPTEEELLAEIESQYDFDDFGPSDMAEMSVDEWEAAFDPDSWITGAELIDRIEQELLARIAQREVFAVLERVDAGDGDELLLAYSDQDYALIYPDGTVEGTGTVLRDVKPSIALCSMEEYEPQVPPEGDFLLPHPDEVPEQSSEIGNLMIQLVAGAQLLAAVGLIGVSLYFGVTGGGGQGTALITGVAGVAFGVIALFLFVTVANARLSDRFRSEEYRGRLRSIGLEDGERPEFLPVEDPDTQLRPVRERNRNRD</sequence>
<evidence type="ECO:0000256" key="1">
    <source>
        <dbReference type="SAM" id="MobiDB-lite"/>
    </source>
</evidence>
<keyword evidence="2" id="KW-0812">Transmembrane</keyword>
<dbReference type="RefSeq" id="WP_238477185.1">
    <property type="nucleotide sequence ID" value="NZ_CP064786.1"/>
</dbReference>
<evidence type="ECO:0000256" key="2">
    <source>
        <dbReference type="SAM" id="Phobius"/>
    </source>
</evidence>
<reference evidence="4" key="1">
    <citation type="submission" date="2020-11" db="EMBL/GenBank/DDBJ databases">
        <title>Carbohydrate-dependent, anaerobic sulfur respiration: A novel catabolism in halophilic archaea.</title>
        <authorList>
            <person name="Sorokin D.Y."/>
            <person name="Messina E."/>
            <person name="Smedile F."/>
            <person name="La Cono V."/>
            <person name="Hallsworth J.E."/>
            <person name="Yakimov M.M."/>
        </authorList>
    </citation>
    <scope>NUCLEOTIDE SEQUENCE</scope>
    <source>
        <strain evidence="4">AArc-S</strain>
    </source>
</reference>
<feature type="compositionally biased region" description="Basic and acidic residues" evidence="1">
    <location>
        <begin position="291"/>
        <end position="300"/>
    </location>
</feature>
<gene>
    <name evidence="4" type="ORF">AArcS_1916</name>
</gene>
<organism evidence="4 5">
    <name type="scientific">Natranaeroarchaeum sulfidigenes</name>
    <dbReference type="NCBI Taxonomy" id="2784880"/>
    <lineage>
        <taxon>Archaea</taxon>
        <taxon>Methanobacteriati</taxon>
        <taxon>Methanobacteriota</taxon>
        <taxon>Stenosarchaea group</taxon>
        <taxon>Halobacteria</taxon>
        <taxon>Halobacteriales</taxon>
        <taxon>Natronoarchaeaceae</taxon>
        <taxon>Natranaeroarchaeum</taxon>
    </lineage>
</organism>
<evidence type="ECO:0000259" key="3">
    <source>
        <dbReference type="Pfam" id="PF24003"/>
    </source>
</evidence>